<evidence type="ECO:0008006" key="3">
    <source>
        <dbReference type="Google" id="ProtNLM"/>
    </source>
</evidence>
<accession>A0ABQ3HZI6</accession>
<dbReference type="RefSeq" id="WP_189628077.1">
    <property type="nucleotide sequence ID" value="NZ_BNAF01000019.1"/>
</dbReference>
<proteinExistence type="predicted"/>
<organism evidence="1 2">
    <name type="scientific">Sphingobacterium griseoflavum</name>
    <dbReference type="NCBI Taxonomy" id="1474952"/>
    <lineage>
        <taxon>Bacteria</taxon>
        <taxon>Pseudomonadati</taxon>
        <taxon>Bacteroidota</taxon>
        <taxon>Sphingobacteriia</taxon>
        <taxon>Sphingobacteriales</taxon>
        <taxon>Sphingobacteriaceae</taxon>
        <taxon>Sphingobacterium</taxon>
    </lineage>
</organism>
<name>A0ABQ3HZI6_9SPHI</name>
<sequence>MMKNLLFMLSSVALLGISCKGIVHEDLDTLENDVYQIKNVVFFEKGSTIDSVIHRLDTISYTNFDSVRTIDTTIVLYADFQDSVFINFDDGTTDNRKYEDSLLVSQLLLRHDSMHTDRFLLALKDPVYFTGMDSRVAVAPLNEIKLSQQLAITPCLRYDITGAYWRINYKVDFGLEIENKQSGESDSRRGTLVYSRLALHYYPGQDPYPQASQIFISEWSPCTPKFL</sequence>
<dbReference type="PROSITE" id="PS51257">
    <property type="entry name" value="PROKAR_LIPOPROTEIN"/>
    <property type="match status" value="1"/>
</dbReference>
<evidence type="ECO:0000313" key="2">
    <source>
        <dbReference type="Proteomes" id="UP000620550"/>
    </source>
</evidence>
<reference evidence="2" key="1">
    <citation type="journal article" date="2019" name="Int. J. Syst. Evol. Microbiol.">
        <title>The Global Catalogue of Microorganisms (GCM) 10K type strain sequencing project: providing services to taxonomists for standard genome sequencing and annotation.</title>
        <authorList>
            <consortium name="The Broad Institute Genomics Platform"/>
            <consortium name="The Broad Institute Genome Sequencing Center for Infectious Disease"/>
            <person name="Wu L."/>
            <person name="Ma J."/>
        </authorList>
    </citation>
    <scope>NUCLEOTIDE SEQUENCE [LARGE SCALE GENOMIC DNA]</scope>
    <source>
        <strain evidence="2">CGMCC 1.12966</strain>
    </source>
</reference>
<comment type="caution">
    <text evidence="1">The sequence shown here is derived from an EMBL/GenBank/DDBJ whole genome shotgun (WGS) entry which is preliminary data.</text>
</comment>
<dbReference type="Proteomes" id="UP000620550">
    <property type="component" value="Unassembled WGS sequence"/>
</dbReference>
<protein>
    <recommendedName>
        <fullName evidence="3">Lipoprotein</fullName>
    </recommendedName>
</protein>
<keyword evidence="2" id="KW-1185">Reference proteome</keyword>
<evidence type="ECO:0000313" key="1">
    <source>
        <dbReference type="EMBL" id="GHE49395.1"/>
    </source>
</evidence>
<dbReference type="EMBL" id="BNAF01000019">
    <property type="protein sequence ID" value="GHE49395.1"/>
    <property type="molecule type" value="Genomic_DNA"/>
</dbReference>
<gene>
    <name evidence="1" type="ORF">GCM10017764_35570</name>
</gene>